<evidence type="ECO:0008006" key="3">
    <source>
        <dbReference type="Google" id="ProtNLM"/>
    </source>
</evidence>
<protein>
    <recommendedName>
        <fullName evidence="3">Lipoprotein</fullName>
    </recommendedName>
</protein>
<dbReference type="Proteomes" id="UP000027463">
    <property type="component" value="Unassembled WGS sequence"/>
</dbReference>
<keyword evidence="2" id="KW-1185">Reference proteome</keyword>
<accession>A0ABR4TPT7</accession>
<evidence type="ECO:0000313" key="2">
    <source>
        <dbReference type="Proteomes" id="UP000027463"/>
    </source>
</evidence>
<dbReference type="EMBL" id="AUNC01000012">
    <property type="protein sequence ID" value="KEO57671.1"/>
    <property type="molecule type" value="Genomic_DNA"/>
</dbReference>
<name>A0ABR4TPT7_9PROT</name>
<proteinExistence type="predicted"/>
<sequence length="133" mass="14911">MILFGCNASEPSSELITSSLNELHDEALIGMLSHLENIEISDTERTGDNRSRVSVRYELVFDIDFANAIRIVADPGAASEAERKRFRDYLGILGTVELTGLTSLYGEFEKDQRFDVARVVDFVKIKGKWIAQP</sequence>
<evidence type="ECO:0000313" key="1">
    <source>
        <dbReference type="EMBL" id="KEO57671.1"/>
    </source>
</evidence>
<organism evidence="1 2">
    <name type="scientific">Thalassospira permensis NBRC 106175</name>
    <dbReference type="NCBI Taxonomy" id="1353532"/>
    <lineage>
        <taxon>Bacteria</taxon>
        <taxon>Pseudomonadati</taxon>
        <taxon>Pseudomonadota</taxon>
        <taxon>Alphaproteobacteria</taxon>
        <taxon>Rhodospirillales</taxon>
        <taxon>Thalassospiraceae</taxon>
        <taxon>Thalassospira</taxon>
    </lineage>
</organism>
<comment type="caution">
    <text evidence="1">The sequence shown here is derived from an EMBL/GenBank/DDBJ whole genome shotgun (WGS) entry which is preliminary data.</text>
</comment>
<gene>
    <name evidence="1" type="ORF">SMB34_02875</name>
</gene>
<reference evidence="1 2" key="1">
    <citation type="submission" date="2013-07" db="EMBL/GenBank/DDBJ databases">
        <title>Thalassospira permensis NBRC 106175 Genome Sequencing.</title>
        <authorList>
            <person name="Lai Q."/>
            <person name="Shao Z."/>
        </authorList>
    </citation>
    <scope>NUCLEOTIDE SEQUENCE [LARGE SCALE GENOMIC DNA]</scope>
    <source>
        <strain evidence="1 2">NBRC 106175</strain>
    </source>
</reference>